<dbReference type="Gene3D" id="3.40.190.170">
    <property type="entry name" value="Bacterial extracellular solute-binding protein, family 7"/>
    <property type="match status" value="1"/>
</dbReference>
<dbReference type="PANTHER" id="PTHR33376:SF4">
    <property type="entry name" value="SIALIC ACID-BINDING PERIPLASMIC PROTEIN SIAP"/>
    <property type="match status" value="1"/>
</dbReference>
<sequence length="324" mass="33153">MLTRRPLLASLLAVTGARPAAAEPTWTLATEYPRTAMPGEGVAHFAAAATRLAAGALTVTPGFDAPNGLRSAAMLRAVAEGRIEAADAFTGALGGEAAIFQLSALPFLTASAADTERLLRVARPAYRAALAARGLTLLYATPWPASGIWSRRPLPDAAALQGLKIRTYDAASTAVMRAAGATPAQISFADAAPRLRSGELDAVLSSGDGGAGARLWEILPHFTVLDYASPLSLAFCATAALDALPAAVREALAAAGGETEARQFVAIGTRLAENETRMRTNGVTIGAIPALRAALTEAAAPVIADWETRAGAEGTAILAAYRAG</sequence>
<dbReference type="RefSeq" id="WP_211855185.1">
    <property type="nucleotide sequence ID" value="NZ_JAAGBB010000034.1"/>
</dbReference>
<dbReference type="Proteomes" id="UP001196870">
    <property type="component" value="Unassembled WGS sequence"/>
</dbReference>
<dbReference type="InterPro" id="IPR018389">
    <property type="entry name" value="DctP_fam"/>
</dbReference>
<proteinExistence type="predicted"/>
<protein>
    <submittedName>
        <fullName evidence="3">Signal peptidase</fullName>
    </submittedName>
</protein>
<keyword evidence="1 2" id="KW-0732">Signal</keyword>
<evidence type="ECO:0000256" key="2">
    <source>
        <dbReference type="SAM" id="SignalP"/>
    </source>
</evidence>
<feature type="chain" id="PRO_5046582850" evidence="2">
    <location>
        <begin position="23"/>
        <end position="324"/>
    </location>
</feature>
<feature type="signal peptide" evidence="2">
    <location>
        <begin position="1"/>
        <end position="22"/>
    </location>
</feature>
<dbReference type="InterPro" id="IPR038404">
    <property type="entry name" value="TRAP_DctP_sf"/>
</dbReference>
<dbReference type="NCBIfam" id="NF037995">
    <property type="entry name" value="TRAP_S1"/>
    <property type="match status" value="1"/>
</dbReference>
<evidence type="ECO:0000313" key="3">
    <source>
        <dbReference type="EMBL" id="MBR0667405.1"/>
    </source>
</evidence>
<keyword evidence="4" id="KW-1185">Reference proteome</keyword>
<dbReference type="EMBL" id="JAAGBB010000034">
    <property type="protein sequence ID" value="MBR0667405.1"/>
    <property type="molecule type" value="Genomic_DNA"/>
</dbReference>
<comment type="caution">
    <text evidence="3">The sequence shown here is derived from an EMBL/GenBank/DDBJ whole genome shotgun (WGS) entry which is preliminary data.</text>
</comment>
<evidence type="ECO:0000256" key="1">
    <source>
        <dbReference type="ARBA" id="ARBA00022729"/>
    </source>
</evidence>
<evidence type="ECO:0000313" key="4">
    <source>
        <dbReference type="Proteomes" id="UP001196870"/>
    </source>
</evidence>
<gene>
    <name evidence="3" type="ORF">GXW71_23820</name>
</gene>
<reference evidence="4" key="1">
    <citation type="journal article" date="2021" name="Syst. Appl. Microbiol.">
        <title>Roseomonas hellenica sp. nov., isolated from roots of wild-growing Alkanna tinctoria.</title>
        <authorList>
            <person name="Rat A."/>
            <person name="Naranjo H.D."/>
            <person name="Lebbe L."/>
            <person name="Cnockaert M."/>
            <person name="Krigas N."/>
            <person name="Grigoriadou K."/>
            <person name="Maloupa E."/>
            <person name="Willems A."/>
        </authorList>
    </citation>
    <scope>NUCLEOTIDE SEQUENCE [LARGE SCALE GENOMIC DNA]</scope>
    <source>
        <strain evidence="4">LMG 31523</strain>
    </source>
</reference>
<name>A0ABS5F4E5_9PROT</name>
<dbReference type="PANTHER" id="PTHR33376">
    <property type="match status" value="1"/>
</dbReference>
<accession>A0ABS5F4E5</accession>
<dbReference type="Pfam" id="PF03480">
    <property type="entry name" value="DctP"/>
    <property type="match status" value="1"/>
</dbReference>
<organism evidence="3 4">
    <name type="scientific">Plastoroseomonas hellenica</name>
    <dbReference type="NCBI Taxonomy" id="2687306"/>
    <lineage>
        <taxon>Bacteria</taxon>
        <taxon>Pseudomonadati</taxon>
        <taxon>Pseudomonadota</taxon>
        <taxon>Alphaproteobacteria</taxon>
        <taxon>Acetobacterales</taxon>
        <taxon>Acetobacteraceae</taxon>
        <taxon>Plastoroseomonas</taxon>
    </lineage>
</organism>